<dbReference type="InterPro" id="IPR007110">
    <property type="entry name" value="Ig-like_dom"/>
</dbReference>
<reference evidence="2" key="1">
    <citation type="submission" date="2025-08" db="UniProtKB">
        <authorList>
            <consortium name="Ensembl"/>
        </authorList>
    </citation>
    <scope>IDENTIFICATION</scope>
</reference>
<keyword evidence="3" id="KW-1185">Reference proteome</keyword>
<reference evidence="2" key="2">
    <citation type="submission" date="2025-09" db="UniProtKB">
        <authorList>
            <consortium name="Ensembl"/>
        </authorList>
    </citation>
    <scope>IDENTIFICATION</scope>
</reference>
<evidence type="ECO:0000313" key="3">
    <source>
        <dbReference type="Proteomes" id="UP000265020"/>
    </source>
</evidence>
<dbReference type="Ensembl" id="ENSCVAT00000029424.1">
    <property type="protein sequence ID" value="ENSCVAP00000010083.1"/>
    <property type="gene ID" value="ENSCVAG00000012156.1"/>
</dbReference>
<dbReference type="GO" id="GO:0001786">
    <property type="term" value="F:phosphatidylserine binding"/>
    <property type="evidence" value="ECO:0007669"/>
    <property type="project" value="TreeGrafter"/>
</dbReference>
<dbReference type="Pfam" id="PF07686">
    <property type="entry name" value="V-set"/>
    <property type="match status" value="1"/>
</dbReference>
<dbReference type="GO" id="GO:0060097">
    <property type="term" value="P:cytoskeletal rearrangement involved in phagocytosis, engulfment"/>
    <property type="evidence" value="ECO:0007669"/>
    <property type="project" value="TreeGrafter"/>
</dbReference>
<feature type="domain" description="Ig-like" evidence="1">
    <location>
        <begin position="1"/>
        <end position="88"/>
    </location>
</feature>
<dbReference type="InterPro" id="IPR036179">
    <property type="entry name" value="Ig-like_dom_sf"/>
</dbReference>
<evidence type="ECO:0000313" key="2">
    <source>
        <dbReference type="Ensembl" id="ENSCVAP00000010083.1"/>
    </source>
</evidence>
<dbReference type="GO" id="GO:0043277">
    <property type="term" value="P:apoptotic cell clearance"/>
    <property type="evidence" value="ECO:0007669"/>
    <property type="project" value="TreeGrafter"/>
</dbReference>
<dbReference type="Gene3D" id="2.60.40.10">
    <property type="entry name" value="Immunoglobulins"/>
    <property type="match status" value="1"/>
</dbReference>
<accession>A0A3Q2CW99</accession>
<evidence type="ECO:0000259" key="1">
    <source>
        <dbReference type="PROSITE" id="PS50835"/>
    </source>
</evidence>
<dbReference type="PANTHER" id="PTHR46608:SF3">
    <property type="entry name" value="T-CELL IMMUNOGLOBULIN AND MUCIN DOMAIN-CONTAINING PROTEIN 4"/>
    <property type="match status" value="1"/>
</dbReference>
<protein>
    <recommendedName>
        <fullName evidence="1">Ig-like domain-containing protein</fullName>
    </recommendedName>
</protein>
<dbReference type="Proteomes" id="UP000265020">
    <property type="component" value="Unassembled WGS sequence"/>
</dbReference>
<dbReference type="SUPFAM" id="SSF48726">
    <property type="entry name" value="Immunoglobulin"/>
    <property type="match status" value="1"/>
</dbReference>
<dbReference type="AlphaFoldDB" id="A0A3Q2CW99"/>
<sequence>QTGQNVTLNCRYDIRKEGALHACWNKGEIPSRGGCNNKLISTDGYKVIKKTRVSSRYQLLGRLDEGDVSLIILNLTEEDAGLYGCLVEIPGWFNDLKHHFGLSVEKGLRKGSFLRHFSLSQTVCTVVGGVEQKHFLRWRRTRAVPQALLYLCIAEELLQYMGKNFCTLGSKDVTDPKKNRMMLN</sequence>
<dbReference type="GeneTree" id="ENSGT00940000163509"/>
<name>A0A3Q2CW99_CYPVA</name>
<dbReference type="InterPro" id="IPR013783">
    <property type="entry name" value="Ig-like_fold"/>
</dbReference>
<dbReference type="PROSITE" id="PS50835">
    <property type="entry name" value="IG_LIKE"/>
    <property type="match status" value="1"/>
</dbReference>
<organism evidence="2 3">
    <name type="scientific">Cyprinodon variegatus</name>
    <name type="common">Sheepshead minnow</name>
    <dbReference type="NCBI Taxonomy" id="28743"/>
    <lineage>
        <taxon>Eukaryota</taxon>
        <taxon>Metazoa</taxon>
        <taxon>Chordata</taxon>
        <taxon>Craniata</taxon>
        <taxon>Vertebrata</taxon>
        <taxon>Euteleostomi</taxon>
        <taxon>Actinopterygii</taxon>
        <taxon>Neopterygii</taxon>
        <taxon>Teleostei</taxon>
        <taxon>Neoteleostei</taxon>
        <taxon>Acanthomorphata</taxon>
        <taxon>Ovalentaria</taxon>
        <taxon>Atherinomorphae</taxon>
        <taxon>Cyprinodontiformes</taxon>
        <taxon>Cyprinodontidae</taxon>
        <taxon>Cyprinodon</taxon>
    </lineage>
</organism>
<proteinExistence type="predicted"/>
<dbReference type="PANTHER" id="PTHR46608">
    <property type="entry name" value="T-CELL IMMUNOGLOBULIN AND MUCIN DOMAIN-CONTAINING PROTEIN 4"/>
    <property type="match status" value="1"/>
</dbReference>
<dbReference type="InterPro" id="IPR013106">
    <property type="entry name" value="Ig_V-set"/>
</dbReference>